<gene>
    <name evidence="2" type="ORF">GCM10023092_08340</name>
</gene>
<dbReference type="SUPFAM" id="SSF53756">
    <property type="entry name" value="UDP-Glycosyltransferase/glycogen phosphorylase"/>
    <property type="match status" value="1"/>
</dbReference>
<dbReference type="Pfam" id="PF04101">
    <property type="entry name" value="Glyco_tran_28_C"/>
    <property type="match status" value="1"/>
</dbReference>
<sequence length="366" mass="41716">MLKKQLRILVAPLDWGMGHVTRCIPLIRHIRSLGHEVIFAGNNTQQSFVKSIFDNIEFVHLEGYNVTYSRNRRTFLLKIIGQIPSIQRSVRRERAWLSHIVKEKRVDAVISDNRYGLFHPEIPCVILTHQLQVLSGSGNPFDMLLLKAHYRYLEKFRECWVVDVADKKNNLSGKLGHPSVLPSMNVRYIGLLSQFATANPSQETDDILILLSGAEPQRSILSEQLWKKAVTCDHHCMFVAGSEQAEIPDLVPDHITFVQRLSGSELSKEIAKAAFVICRSGYSSIMDLIALRKKGILIPTPGQTEQEYLAKRMHERGLFMKARQTKFDIDTSIVNAGLFPFRQGAFGDAFDIHKQVLADWLRVMER</sequence>
<evidence type="ECO:0000259" key="1">
    <source>
        <dbReference type="Pfam" id="PF04101"/>
    </source>
</evidence>
<comment type="caution">
    <text evidence="2">The sequence shown here is derived from an EMBL/GenBank/DDBJ whole genome shotgun (WGS) entry which is preliminary data.</text>
</comment>
<dbReference type="Gene3D" id="3.40.50.2000">
    <property type="entry name" value="Glycogen Phosphorylase B"/>
    <property type="match status" value="2"/>
</dbReference>
<accession>A0ABP8MIB9</accession>
<feature type="domain" description="Glycosyl transferase family 28 C-terminal" evidence="1">
    <location>
        <begin position="267"/>
        <end position="328"/>
    </location>
</feature>
<dbReference type="InterPro" id="IPR007235">
    <property type="entry name" value="Glyco_trans_28_C"/>
</dbReference>
<proteinExistence type="predicted"/>
<dbReference type="RefSeq" id="WP_344822990.1">
    <property type="nucleotide sequence ID" value="NZ_BAABEZ010000004.1"/>
</dbReference>
<dbReference type="PANTHER" id="PTHR21015">
    <property type="entry name" value="UDP-N-ACETYLGLUCOSAMINE--N-ACETYLMURAMYL-(PENTAPEPTIDE) PYROPHOSPHORYL-UNDECAPRENOL N-ACETYLGLUCOSAMINE TRANSFERASE 1"/>
    <property type="match status" value="1"/>
</dbReference>
<evidence type="ECO:0000313" key="3">
    <source>
        <dbReference type="Proteomes" id="UP001501410"/>
    </source>
</evidence>
<keyword evidence="3" id="KW-1185">Reference proteome</keyword>
<dbReference type="Proteomes" id="UP001501410">
    <property type="component" value="Unassembled WGS sequence"/>
</dbReference>
<reference evidence="3" key="1">
    <citation type="journal article" date="2019" name="Int. J. Syst. Evol. Microbiol.">
        <title>The Global Catalogue of Microorganisms (GCM) 10K type strain sequencing project: providing services to taxonomists for standard genome sequencing and annotation.</title>
        <authorList>
            <consortium name="The Broad Institute Genomics Platform"/>
            <consortium name="The Broad Institute Genome Sequencing Center for Infectious Disease"/>
            <person name="Wu L."/>
            <person name="Ma J."/>
        </authorList>
    </citation>
    <scope>NUCLEOTIDE SEQUENCE [LARGE SCALE GENOMIC DNA]</scope>
    <source>
        <strain evidence="3">JCM 31921</strain>
    </source>
</reference>
<protein>
    <submittedName>
        <fullName evidence="2">Glycosyltransferase</fullName>
    </submittedName>
</protein>
<dbReference type="PANTHER" id="PTHR21015:SF22">
    <property type="entry name" value="GLYCOSYLTRANSFERASE"/>
    <property type="match status" value="1"/>
</dbReference>
<evidence type="ECO:0000313" key="2">
    <source>
        <dbReference type="EMBL" id="GAA4451151.1"/>
    </source>
</evidence>
<dbReference type="EMBL" id="BAABEZ010000004">
    <property type="protein sequence ID" value="GAA4451151.1"/>
    <property type="molecule type" value="Genomic_DNA"/>
</dbReference>
<organism evidence="2 3">
    <name type="scientific">Rurimicrobium arvi</name>
    <dbReference type="NCBI Taxonomy" id="2049916"/>
    <lineage>
        <taxon>Bacteria</taxon>
        <taxon>Pseudomonadati</taxon>
        <taxon>Bacteroidota</taxon>
        <taxon>Chitinophagia</taxon>
        <taxon>Chitinophagales</taxon>
        <taxon>Chitinophagaceae</taxon>
        <taxon>Rurimicrobium</taxon>
    </lineage>
</organism>
<name>A0ABP8MIB9_9BACT</name>